<dbReference type="Pfam" id="PF12698">
    <property type="entry name" value="ABC2_membrane_3"/>
    <property type="match status" value="1"/>
</dbReference>
<feature type="transmembrane region" description="Helical" evidence="5">
    <location>
        <begin position="305"/>
        <end position="323"/>
    </location>
</feature>
<dbReference type="RefSeq" id="WP_170226674.1">
    <property type="nucleotide sequence ID" value="NZ_BJXW01000020.1"/>
</dbReference>
<dbReference type="InterPro" id="IPR013525">
    <property type="entry name" value="ABC2_TM"/>
</dbReference>
<keyword evidence="3 5" id="KW-1133">Transmembrane helix</keyword>
<evidence type="ECO:0000259" key="6">
    <source>
        <dbReference type="Pfam" id="PF12698"/>
    </source>
</evidence>
<feature type="transmembrane region" description="Helical" evidence="5">
    <location>
        <begin position="274"/>
        <end position="299"/>
    </location>
</feature>
<dbReference type="PANTHER" id="PTHR43077:SF5">
    <property type="entry name" value="PHAGE INFECTION PROTEIN"/>
    <property type="match status" value="1"/>
</dbReference>
<accession>A0A511V1G9</accession>
<comment type="subcellular location">
    <subcellularLocation>
        <location evidence="1">Membrane</location>
        <topology evidence="1">Multi-pass membrane protein</topology>
    </subcellularLocation>
</comment>
<evidence type="ECO:0000256" key="3">
    <source>
        <dbReference type="ARBA" id="ARBA00022989"/>
    </source>
</evidence>
<feature type="transmembrane region" description="Helical" evidence="5">
    <location>
        <begin position="365"/>
        <end position="382"/>
    </location>
</feature>
<comment type="caution">
    <text evidence="7">The sequence shown here is derived from an EMBL/GenBank/DDBJ whole genome shotgun (WGS) entry which is preliminary data.</text>
</comment>
<organism evidence="7 8">
    <name type="scientific">Cerasibacillus quisquiliarum</name>
    <dbReference type="NCBI Taxonomy" id="227865"/>
    <lineage>
        <taxon>Bacteria</taxon>
        <taxon>Bacillati</taxon>
        <taxon>Bacillota</taxon>
        <taxon>Bacilli</taxon>
        <taxon>Bacillales</taxon>
        <taxon>Bacillaceae</taxon>
        <taxon>Cerasibacillus</taxon>
    </lineage>
</organism>
<dbReference type="GO" id="GO:0140359">
    <property type="term" value="F:ABC-type transporter activity"/>
    <property type="evidence" value="ECO:0007669"/>
    <property type="project" value="InterPro"/>
</dbReference>
<name>A0A511V1G9_9BACI</name>
<dbReference type="AlphaFoldDB" id="A0A511V1G9"/>
<feature type="domain" description="ABC-2 type transporter transmembrane" evidence="6">
    <location>
        <begin position="21"/>
        <end position="377"/>
    </location>
</feature>
<evidence type="ECO:0000256" key="2">
    <source>
        <dbReference type="ARBA" id="ARBA00022692"/>
    </source>
</evidence>
<evidence type="ECO:0000256" key="1">
    <source>
        <dbReference type="ARBA" id="ARBA00004141"/>
    </source>
</evidence>
<feature type="transmembrane region" description="Helical" evidence="5">
    <location>
        <begin position="247"/>
        <end position="267"/>
    </location>
</feature>
<feature type="transmembrane region" description="Helical" evidence="5">
    <location>
        <begin position="14"/>
        <end position="35"/>
    </location>
</feature>
<reference evidence="7 8" key="1">
    <citation type="submission" date="2019-07" db="EMBL/GenBank/DDBJ databases">
        <title>Whole genome shotgun sequence of Cerasibacillus quisquiliarum NBRC 102429.</title>
        <authorList>
            <person name="Hosoyama A."/>
            <person name="Uohara A."/>
            <person name="Ohji S."/>
            <person name="Ichikawa N."/>
        </authorList>
    </citation>
    <scope>NUCLEOTIDE SEQUENCE [LARGE SCALE GENOMIC DNA]</scope>
    <source>
        <strain evidence="7 8">NBRC 102429</strain>
    </source>
</reference>
<evidence type="ECO:0000256" key="5">
    <source>
        <dbReference type="SAM" id="Phobius"/>
    </source>
</evidence>
<dbReference type="EMBL" id="BJXW01000020">
    <property type="protein sequence ID" value="GEN31593.1"/>
    <property type="molecule type" value="Genomic_DNA"/>
</dbReference>
<dbReference type="InterPro" id="IPR051328">
    <property type="entry name" value="T7SS_ABC-Transporter"/>
</dbReference>
<dbReference type="GO" id="GO:0016020">
    <property type="term" value="C:membrane"/>
    <property type="evidence" value="ECO:0007669"/>
    <property type="project" value="UniProtKB-SubCell"/>
</dbReference>
<evidence type="ECO:0000256" key="4">
    <source>
        <dbReference type="ARBA" id="ARBA00023136"/>
    </source>
</evidence>
<keyword evidence="8" id="KW-1185">Reference proteome</keyword>
<dbReference type="Proteomes" id="UP000321491">
    <property type="component" value="Unassembled WGS sequence"/>
</dbReference>
<evidence type="ECO:0000313" key="7">
    <source>
        <dbReference type="EMBL" id="GEN31593.1"/>
    </source>
</evidence>
<gene>
    <name evidence="7" type="ORF">CQU01_18310</name>
</gene>
<sequence>MKSFIALLKKRETYIGIGAALLFQLIFFTVWLTAYDGVYERSEQLSIAIVNEDPLQGKELTTLLKKNIPFQIETGENTDQALKKLDKRELDMVIYIPKDFSQTLMSDEKAQLIYYINQANPSLSKQMMEATSKEITVTINQKLAQLKYTTLKEEIAKTLTQSPNPELAIQISENILDEVNPLSLADPITGKVVQTNAKEGFHVTMIPLMVVLASFIGAMVMSQYLQVTATQLITQFGKWTLFLSRQFLNVIVAISLSFLTIGLLIIFNIELEEGLLAVCLFQSVLFFSFLTLSQLFVILFGNSGMVFNIIATATQLVASGAIVPRSMLSSFYQKLGDFLPATYGVNGYFSLIYGGGQLLHDSMRLLLLIGTFICITVVGILFKKNYQIDSSI</sequence>
<keyword evidence="4 5" id="KW-0472">Membrane</keyword>
<evidence type="ECO:0000313" key="8">
    <source>
        <dbReference type="Proteomes" id="UP000321491"/>
    </source>
</evidence>
<protein>
    <recommendedName>
        <fullName evidence="6">ABC-2 type transporter transmembrane domain-containing protein</fullName>
    </recommendedName>
</protein>
<dbReference type="Gene3D" id="3.40.1710.10">
    <property type="entry name" value="abc type-2 transporter like domain"/>
    <property type="match status" value="1"/>
</dbReference>
<proteinExistence type="predicted"/>
<feature type="transmembrane region" description="Helical" evidence="5">
    <location>
        <begin position="335"/>
        <end position="353"/>
    </location>
</feature>
<feature type="transmembrane region" description="Helical" evidence="5">
    <location>
        <begin position="206"/>
        <end position="227"/>
    </location>
</feature>
<keyword evidence="2 5" id="KW-0812">Transmembrane</keyword>
<dbReference type="PANTHER" id="PTHR43077">
    <property type="entry name" value="TRANSPORT PERMEASE YVFS-RELATED"/>
    <property type="match status" value="1"/>
</dbReference>